<comment type="caution">
    <text evidence="2">The sequence shown here is derived from an EMBL/GenBank/DDBJ whole genome shotgun (WGS) entry which is preliminary data.</text>
</comment>
<name>A0A368KKC2_9BACT</name>
<gene>
    <name evidence="2" type="ORF">DTL42_21850</name>
</gene>
<dbReference type="InterPro" id="IPR032675">
    <property type="entry name" value="LRR_dom_sf"/>
</dbReference>
<feature type="compositionally biased region" description="Acidic residues" evidence="1">
    <location>
        <begin position="401"/>
        <end position="413"/>
    </location>
</feature>
<dbReference type="SUPFAM" id="SSF52047">
    <property type="entry name" value="RNI-like"/>
    <property type="match status" value="1"/>
</dbReference>
<reference evidence="2 3" key="1">
    <citation type="submission" date="2018-07" db="EMBL/GenBank/DDBJ databases">
        <title>Comparative genomes isolates from brazilian mangrove.</title>
        <authorList>
            <person name="De Araujo J.E."/>
            <person name="Taketani R.G."/>
            <person name="Silva M.C.P."/>
            <person name="Lourenco M.V."/>
            <person name="Oliveira V.M."/>
            <person name="Andreote F.D."/>
        </authorList>
    </citation>
    <scope>NUCLEOTIDE SEQUENCE [LARGE SCALE GENOMIC DNA]</scope>
    <source>
        <strain evidence="2 3">HEX PRIS-MGV</strain>
    </source>
</reference>
<accession>A0A368KKC2</accession>
<evidence type="ECO:0000313" key="3">
    <source>
        <dbReference type="Proteomes" id="UP000253562"/>
    </source>
</evidence>
<protein>
    <recommendedName>
        <fullName evidence="4">Leucine Rich repeats (2 copies)</fullName>
    </recommendedName>
</protein>
<dbReference type="Proteomes" id="UP000253562">
    <property type="component" value="Unassembled WGS sequence"/>
</dbReference>
<evidence type="ECO:0008006" key="4">
    <source>
        <dbReference type="Google" id="ProtNLM"/>
    </source>
</evidence>
<proteinExistence type="predicted"/>
<dbReference type="AlphaFoldDB" id="A0A368KKC2"/>
<sequence>MLLRRLIVLWVATLPGCFNSSEKIYNEQVTKMVEDAGGYTYLAEKAEARPDDIPPYAVISIFLPHVDLSTFDLGALSPLEHLQDIGLEATEFHDHQISFLLNCPSLRLIDLKWTEVTDNGVKQLTGLPNLEALNLIGCNVTDQCVDDLLAMKSLKEVKLWDTHVTGEGAKRLRDHGLSLFWERPVSNEEVRRVIVALNRRDMLVLSLFKPQSEDGPSFRFRISVLDESRIDPGVASDLQTLEQFAPLAIATPPTEMLLQLKDLTRIDDLSISSYAHEKRDPAKVIEYLSQCQPQSLRFLSLSLAERLPPELLARWIQTPGLERLYLEQQEINSPVWQAIVAAPALKKIQFHDCQFQQIEQFSPTERPIMVEIFDEETGWDEESSYSATVRRLLNAGKEPPQEETSDQDPPSEL</sequence>
<dbReference type="RefSeq" id="WP_114372187.1">
    <property type="nucleotide sequence ID" value="NZ_QPEX01000045.1"/>
</dbReference>
<dbReference type="Gene3D" id="3.80.10.10">
    <property type="entry name" value="Ribonuclease Inhibitor"/>
    <property type="match status" value="1"/>
</dbReference>
<evidence type="ECO:0000313" key="2">
    <source>
        <dbReference type="EMBL" id="RCS41217.1"/>
    </source>
</evidence>
<dbReference type="Pfam" id="PF13516">
    <property type="entry name" value="LRR_6"/>
    <property type="match status" value="1"/>
</dbReference>
<evidence type="ECO:0000256" key="1">
    <source>
        <dbReference type="SAM" id="MobiDB-lite"/>
    </source>
</evidence>
<feature type="region of interest" description="Disordered" evidence="1">
    <location>
        <begin position="392"/>
        <end position="413"/>
    </location>
</feature>
<dbReference type="InterPro" id="IPR001611">
    <property type="entry name" value="Leu-rich_rpt"/>
</dbReference>
<organism evidence="2 3">
    <name type="scientific">Bremerella cremea</name>
    <dbReference type="NCBI Taxonomy" id="1031537"/>
    <lineage>
        <taxon>Bacteria</taxon>
        <taxon>Pseudomonadati</taxon>
        <taxon>Planctomycetota</taxon>
        <taxon>Planctomycetia</taxon>
        <taxon>Pirellulales</taxon>
        <taxon>Pirellulaceae</taxon>
        <taxon>Bremerella</taxon>
    </lineage>
</organism>
<dbReference type="OrthoDB" id="255109at2"/>
<dbReference type="EMBL" id="QPEX01000045">
    <property type="protein sequence ID" value="RCS41217.1"/>
    <property type="molecule type" value="Genomic_DNA"/>
</dbReference>